<sequence>MKNRIAQLRKKQRYSQAQLAEAAHVTRQTINAIENGKYDPSLGLSFRLAQILGVTVDELFLYEGEKND</sequence>
<dbReference type="PANTHER" id="PTHR46558">
    <property type="entry name" value="TRACRIPTIONAL REGULATORY PROTEIN-RELATED-RELATED"/>
    <property type="match status" value="1"/>
</dbReference>
<dbReference type="SUPFAM" id="SSF47413">
    <property type="entry name" value="lambda repressor-like DNA-binding domains"/>
    <property type="match status" value="1"/>
</dbReference>
<dbReference type="RefSeq" id="WP_109586646.1">
    <property type="nucleotide sequence ID" value="NZ_CP029477.1"/>
</dbReference>
<reference evidence="3 4" key="1">
    <citation type="submission" date="2018-05" db="EMBL/GenBank/DDBJ databases">
        <title>Reference genomes for bee gut microbiota database.</title>
        <authorList>
            <person name="Ellegaard K.M."/>
        </authorList>
    </citation>
    <scope>NUCLEOTIDE SEQUENCE [LARGE SCALE GENOMIC DNA]</scope>
    <source>
        <strain evidence="3 4">ESL0186</strain>
    </source>
</reference>
<organism evidence="3 4">
    <name type="scientific">Lactobacillus kullabergensis</name>
    <dbReference type="NCBI Taxonomy" id="1218493"/>
    <lineage>
        <taxon>Bacteria</taxon>
        <taxon>Bacillati</taxon>
        <taxon>Bacillota</taxon>
        <taxon>Bacilli</taxon>
        <taxon>Lactobacillales</taxon>
        <taxon>Lactobacillaceae</taxon>
        <taxon>Lactobacillus</taxon>
    </lineage>
</organism>
<dbReference type="Pfam" id="PF01381">
    <property type="entry name" value="HTH_3"/>
    <property type="match status" value="1"/>
</dbReference>
<gene>
    <name evidence="3" type="ORF">DKL58_07430</name>
</gene>
<proteinExistence type="predicted"/>
<accession>A0ABM6W1R1</accession>
<dbReference type="Proteomes" id="UP000246036">
    <property type="component" value="Chromosome"/>
</dbReference>
<dbReference type="InterPro" id="IPR010982">
    <property type="entry name" value="Lambda_DNA-bd_dom_sf"/>
</dbReference>
<protein>
    <submittedName>
        <fullName evidence="3">Transcriptional regulator</fullName>
    </submittedName>
</protein>
<feature type="domain" description="HTH cro/C1-type" evidence="2">
    <location>
        <begin position="5"/>
        <end position="59"/>
    </location>
</feature>
<keyword evidence="4" id="KW-1185">Reference proteome</keyword>
<evidence type="ECO:0000313" key="3">
    <source>
        <dbReference type="EMBL" id="AWM75814.1"/>
    </source>
</evidence>
<keyword evidence="1" id="KW-0238">DNA-binding</keyword>
<dbReference type="SMART" id="SM00530">
    <property type="entry name" value="HTH_XRE"/>
    <property type="match status" value="1"/>
</dbReference>
<name>A0ABM6W1R1_9LACO</name>
<evidence type="ECO:0000259" key="2">
    <source>
        <dbReference type="PROSITE" id="PS50943"/>
    </source>
</evidence>
<dbReference type="CDD" id="cd00093">
    <property type="entry name" value="HTH_XRE"/>
    <property type="match status" value="1"/>
</dbReference>
<dbReference type="PROSITE" id="PS50943">
    <property type="entry name" value="HTH_CROC1"/>
    <property type="match status" value="1"/>
</dbReference>
<dbReference type="InterPro" id="IPR001387">
    <property type="entry name" value="Cro/C1-type_HTH"/>
</dbReference>
<dbReference type="EMBL" id="CP029477">
    <property type="protein sequence ID" value="AWM75814.1"/>
    <property type="molecule type" value="Genomic_DNA"/>
</dbReference>
<evidence type="ECO:0000313" key="4">
    <source>
        <dbReference type="Proteomes" id="UP000246036"/>
    </source>
</evidence>
<dbReference type="Gene3D" id="1.10.260.40">
    <property type="entry name" value="lambda repressor-like DNA-binding domains"/>
    <property type="match status" value="1"/>
</dbReference>
<dbReference type="PANTHER" id="PTHR46558:SF4">
    <property type="entry name" value="DNA-BIDING PHAGE PROTEIN"/>
    <property type="match status" value="1"/>
</dbReference>
<evidence type="ECO:0000256" key="1">
    <source>
        <dbReference type="ARBA" id="ARBA00023125"/>
    </source>
</evidence>